<name>A0A7I9Y0R5_9MYCO</name>
<dbReference type="EC" id="3.1.3.25" evidence="2"/>
<protein>
    <recommendedName>
        <fullName evidence="2">inositol-phosphate phosphatase</fullName>
        <ecNumber evidence="2">3.1.3.25</ecNumber>
    </recommendedName>
</protein>
<accession>A0A7I9Y0R5</accession>
<dbReference type="SUPFAM" id="SSF56655">
    <property type="entry name" value="Carbohydrate phosphatase"/>
    <property type="match status" value="1"/>
</dbReference>
<feature type="binding site" evidence="5">
    <location>
        <position position="86"/>
    </location>
    <ligand>
        <name>Mg(2+)</name>
        <dbReference type="ChEBI" id="CHEBI:18420"/>
        <label>1</label>
        <note>catalytic</note>
    </ligand>
</feature>
<keyword evidence="3 5" id="KW-0479">Metal-binding</keyword>
<dbReference type="Gene3D" id="3.40.190.80">
    <property type="match status" value="1"/>
</dbReference>
<dbReference type="CDD" id="cd01637">
    <property type="entry name" value="IMPase_like"/>
    <property type="match status" value="1"/>
</dbReference>
<sequence>MRVDSTDLDALVAEASAILDAAVEPFIAGHRADSAVPKKGGDFATRVDLAIEHQVVDALVSATGIEVHGEEFGGPAIDSSLVWVLDPIDGTVNYAAGSPLAAILLALLRDGEPVAGLTWVPFTGQRYTAVAGGPLMKNGAPQPPLESSDLAVSIVGIGTFNADWRGRFPGRYRLAVLENLSRVSSRLRMHGATGIDLAYVADGILGGAISFGDHVWDHAAGVALVRAAGGVVTNLAGEPWTPDAGSAVAAAPGVHAEMLEIVRSTGKPEDY</sequence>
<evidence type="ECO:0000256" key="1">
    <source>
        <dbReference type="ARBA" id="ARBA00001033"/>
    </source>
</evidence>
<dbReference type="PANTHER" id="PTHR20854">
    <property type="entry name" value="INOSITOL MONOPHOSPHATASE"/>
    <property type="match status" value="1"/>
</dbReference>
<dbReference type="GO" id="GO:0046854">
    <property type="term" value="P:phosphatidylinositol phosphate biosynthetic process"/>
    <property type="evidence" value="ECO:0007669"/>
    <property type="project" value="InterPro"/>
</dbReference>
<evidence type="ECO:0000256" key="2">
    <source>
        <dbReference type="ARBA" id="ARBA00013106"/>
    </source>
</evidence>
<feature type="binding site" evidence="5">
    <location>
        <position position="70"/>
    </location>
    <ligand>
        <name>Mg(2+)</name>
        <dbReference type="ChEBI" id="CHEBI:18420"/>
        <label>1</label>
        <note>catalytic</note>
    </ligand>
</feature>
<gene>
    <name evidence="6" type="primary">impA</name>
    <name evidence="6" type="ORF">MBOT_30210</name>
</gene>
<dbReference type="GO" id="GO:0008934">
    <property type="term" value="F:inositol monophosphate 1-phosphatase activity"/>
    <property type="evidence" value="ECO:0007669"/>
    <property type="project" value="TreeGrafter"/>
</dbReference>
<comment type="cofactor">
    <cofactor evidence="5">
        <name>Mg(2+)</name>
        <dbReference type="ChEBI" id="CHEBI:18420"/>
    </cofactor>
</comment>
<proteinExistence type="predicted"/>
<organism evidence="6 7">
    <name type="scientific">Mycobacterium botniense</name>
    <dbReference type="NCBI Taxonomy" id="84962"/>
    <lineage>
        <taxon>Bacteria</taxon>
        <taxon>Bacillati</taxon>
        <taxon>Actinomycetota</taxon>
        <taxon>Actinomycetes</taxon>
        <taxon>Mycobacteriales</taxon>
        <taxon>Mycobacteriaceae</taxon>
        <taxon>Mycobacterium</taxon>
    </lineage>
</organism>
<dbReference type="PRINTS" id="PR00377">
    <property type="entry name" value="IMPHPHTASES"/>
</dbReference>
<dbReference type="InterPro" id="IPR000760">
    <property type="entry name" value="Inositol_monophosphatase-like"/>
</dbReference>
<dbReference type="PROSITE" id="PS00630">
    <property type="entry name" value="IMP_2"/>
    <property type="match status" value="1"/>
</dbReference>
<evidence type="ECO:0000256" key="5">
    <source>
        <dbReference type="PIRSR" id="PIRSR600760-2"/>
    </source>
</evidence>
<feature type="binding site" evidence="5">
    <location>
        <position position="89"/>
    </location>
    <ligand>
        <name>Mg(2+)</name>
        <dbReference type="ChEBI" id="CHEBI:18420"/>
        <label>1</label>
        <note>catalytic</note>
    </ligand>
</feature>
<dbReference type="EMBL" id="BLKW01000004">
    <property type="protein sequence ID" value="GFG75656.1"/>
    <property type="molecule type" value="Genomic_DNA"/>
</dbReference>
<dbReference type="RefSeq" id="WP_163758517.1">
    <property type="nucleotide sequence ID" value="NZ_BLKW01000004.1"/>
</dbReference>
<dbReference type="GO" id="GO:0007165">
    <property type="term" value="P:signal transduction"/>
    <property type="evidence" value="ECO:0007669"/>
    <property type="project" value="TreeGrafter"/>
</dbReference>
<feature type="binding site" evidence="5">
    <location>
        <position position="88"/>
    </location>
    <ligand>
        <name>Mg(2+)</name>
        <dbReference type="ChEBI" id="CHEBI:18420"/>
        <label>1</label>
        <note>catalytic</note>
    </ligand>
</feature>
<reference evidence="6 7" key="1">
    <citation type="journal article" date="2019" name="Emerg. Microbes Infect.">
        <title>Comprehensive subspecies identification of 175 nontuberculous mycobacteria species based on 7547 genomic profiles.</title>
        <authorList>
            <person name="Matsumoto Y."/>
            <person name="Kinjo T."/>
            <person name="Motooka D."/>
            <person name="Nabeya D."/>
            <person name="Jung N."/>
            <person name="Uechi K."/>
            <person name="Horii T."/>
            <person name="Iida T."/>
            <person name="Fujita J."/>
            <person name="Nakamura S."/>
        </authorList>
    </citation>
    <scope>NUCLEOTIDE SEQUENCE [LARGE SCALE GENOMIC DNA]</scope>
    <source>
        <strain evidence="6 7">JCM 17322</strain>
    </source>
</reference>
<evidence type="ECO:0000313" key="6">
    <source>
        <dbReference type="EMBL" id="GFG75656.1"/>
    </source>
</evidence>
<evidence type="ECO:0000313" key="7">
    <source>
        <dbReference type="Proteomes" id="UP000465361"/>
    </source>
</evidence>
<feature type="binding site" evidence="5">
    <location>
        <position position="217"/>
    </location>
    <ligand>
        <name>Mg(2+)</name>
        <dbReference type="ChEBI" id="CHEBI:18420"/>
        <label>1</label>
        <note>catalytic</note>
    </ligand>
</feature>
<comment type="catalytic activity">
    <reaction evidence="1">
        <text>a myo-inositol phosphate + H2O = myo-inositol + phosphate</text>
        <dbReference type="Rhea" id="RHEA:24056"/>
        <dbReference type="ChEBI" id="CHEBI:15377"/>
        <dbReference type="ChEBI" id="CHEBI:17268"/>
        <dbReference type="ChEBI" id="CHEBI:43474"/>
        <dbReference type="ChEBI" id="CHEBI:84139"/>
        <dbReference type="EC" id="3.1.3.25"/>
    </reaction>
</comment>
<dbReference type="Gene3D" id="3.30.540.10">
    <property type="entry name" value="Fructose-1,6-Bisphosphatase, subunit A, domain 1"/>
    <property type="match status" value="1"/>
</dbReference>
<dbReference type="Pfam" id="PF00459">
    <property type="entry name" value="Inositol_P"/>
    <property type="match status" value="1"/>
</dbReference>
<keyword evidence="7" id="KW-1185">Reference proteome</keyword>
<dbReference type="AlphaFoldDB" id="A0A7I9Y0R5"/>
<evidence type="ECO:0000256" key="4">
    <source>
        <dbReference type="ARBA" id="ARBA00022842"/>
    </source>
</evidence>
<dbReference type="GO" id="GO:0046872">
    <property type="term" value="F:metal ion binding"/>
    <property type="evidence" value="ECO:0007669"/>
    <property type="project" value="UniProtKB-KW"/>
</dbReference>
<dbReference type="InterPro" id="IPR020550">
    <property type="entry name" value="Inositol_monophosphatase_CS"/>
</dbReference>
<comment type="caution">
    <text evidence="6">The sequence shown here is derived from an EMBL/GenBank/DDBJ whole genome shotgun (WGS) entry which is preliminary data.</text>
</comment>
<keyword evidence="4 5" id="KW-0460">Magnesium</keyword>
<dbReference type="GO" id="GO:0006020">
    <property type="term" value="P:inositol metabolic process"/>
    <property type="evidence" value="ECO:0007669"/>
    <property type="project" value="TreeGrafter"/>
</dbReference>
<dbReference type="Proteomes" id="UP000465361">
    <property type="component" value="Unassembled WGS sequence"/>
</dbReference>
<evidence type="ECO:0000256" key="3">
    <source>
        <dbReference type="ARBA" id="ARBA00022723"/>
    </source>
</evidence>
<dbReference type="PANTHER" id="PTHR20854:SF4">
    <property type="entry name" value="INOSITOL-1-MONOPHOSPHATASE-RELATED"/>
    <property type="match status" value="1"/>
</dbReference>